<evidence type="ECO:0000313" key="2">
    <source>
        <dbReference type="Proteomes" id="UP001165060"/>
    </source>
</evidence>
<keyword evidence="2" id="KW-1185">Reference proteome</keyword>
<reference evidence="1 2" key="1">
    <citation type="journal article" date="2023" name="Commun. Biol.">
        <title>Genome analysis of Parmales, the sister group of diatoms, reveals the evolutionary specialization of diatoms from phago-mixotrophs to photoautotrophs.</title>
        <authorList>
            <person name="Ban H."/>
            <person name="Sato S."/>
            <person name="Yoshikawa S."/>
            <person name="Yamada K."/>
            <person name="Nakamura Y."/>
            <person name="Ichinomiya M."/>
            <person name="Sato N."/>
            <person name="Blanc-Mathieu R."/>
            <person name="Endo H."/>
            <person name="Kuwata A."/>
            <person name="Ogata H."/>
        </authorList>
    </citation>
    <scope>NUCLEOTIDE SEQUENCE [LARGE SCALE GENOMIC DNA]</scope>
</reference>
<proteinExistence type="predicted"/>
<gene>
    <name evidence="1" type="ORF">TeGR_g8107</name>
</gene>
<dbReference type="SUPFAM" id="SSF56059">
    <property type="entry name" value="Glutathione synthetase ATP-binding domain-like"/>
    <property type="match status" value="1"/>
</dbReference>
<dbReference type="InterPro" id="IPR029465">
    <property type="entry name" value="ATPgrasp_TupA"/>
</dbReference>
<protein>
    <recommendedName>
        <fullName evidence="3">ATP-grasp domain-containing protein</fullName>
    </recommendedName>
</protein>
<evidence type="ECO:0000313" key="1">
    <source>
        <dbReference type="EMBL" id="GMI27303.1"/>
    </source>
</evidence>
<evidence type="ECO:0008006" key="3">
    <source>
        <dbReference type="Google" id="ProtNLM"/>
    </source>
</evidence>
<dbReference type="Pfam" id="PF14305">
    <property type="entry name" value="ATPgrasp_TupA"/>
    <property type="match status" value="1"/>
</dbReference>
<accession>A0ABQ6MK32</accession>
<dbReference type="Proteomes" id="UP001165060">
    <property type="component" value="Unassembled WGS sequence"/>
</dbReference>
<sequence>MTWGRTMHREVCPKKHTEHTRDRMKNWEDEAYVRSSGLWQMAVNDKLAQARFTRSLDVRSPKALFCDAVGDPSMLKFFTPPPGMGFVVKDLDGSSAKGVYVLPDGWGGVELLSGNRMGADDVVLALQAVSKAETVKEVGVRILVEEYVSAEVAGQPSVDYKFYMFGGKVGAINVIYNRGKDANCRVWLDEDWNRVDDFGCFGTRIGSATPLCVMPPKPVHLEELVRAAKTLGEGLGIFYRVDLFVDGGTGQAMLGEFTPWPNGGRNHCKAVADPSLETGYDACGMGREWSVPLELGVPDGMERLFYEGGKGAEKPAWVEDFMDMSVKERCEAIM</sequence>
<comment type="caution">
    <text evidence="1">The sequence shown here is derived from an EMBL/GenBank/DDBJ whole genome shotgun (WGS) entry which is preliminary data.</text>
</comment>
<name>A0ABQ6MK32_9STRA</name>
<organism evidence="1 2">
    <name type="scientific">Tetraparma gracilis</name>
    <dbReference type="NCBI Taxonomy" id="2962635"/>
    <lineage>
        <taxon>Eukaryota</taxon>
        <taxon>Sar</taxon>
        <taxon>Stramenopiles</taxon>
        <taxon>Ochrophyta</taxon>
        <taxon>Bolidophyceae</taxon>
        <taxon>Parmales</taxon>
        <taxon>Triparmaceae</taxon>
        <taxon>Tetraparma</taxon>
    </lineage>
</organism>
<dbReference type="EMBL" id="BRYB01004201">
    <property type="protein sequence ID" value="GMI27303.1"/>
    <property type="molecule type" value="Genomic_DNA"/>
</dbReference>